<dbReference type="PANTHER" id="PTHR34541:SF2">
    <property type="entry name" value="OS01G0729900 PROTEIN"/>
    <property type="match status" value="1"/>
</dbReference>
<dbReference type="Proteomes" id="UP001457282">
    <property type="component" value="Unassembled WGS sequence"/>
</dbReference>
<keyword evidence="2" id="KW-1185">Reference proteome</keyword>
<evidence type="ECO:0008006" key="3">
    <source>
        <dbReference type="Google" id="ProtNLM"/>
    </source>
</evidence>
<accession>A0AAW1VNC7</accession>
<reference evidence="1 2" key="1">
    <citation type="journal article" date="2023" name="G3 (Bethesda)">
        <title>A chromosome-length genome assembly and annotation of blackberry (Rubus argutus, cv. 'Hillquist').</title>
        <authorList>
            <person name="Bruna T."/>
            <person name="Aryal R."/>
            <person name="Dudchenko O."/>
            <person name="Sargent D.J."/>
            <person name="Mead D."/>
            <person name="Buti M."/>
            <person name="Cavallini A."/>
            <person name="Hytonen T."/>
            <person name="Andres J."/>
            <person name="Pham M."/>
            <person name="Weisz D."/>
            <person name="Mascagni F."/>
            <person name="Usai G."/>
            <person name="Natali L."/>
            <person name="Bassil N."/>
            <person name="Fernandez G.E."/>
            <person name="Lomsadze A."/>
            <person name="Armour M."/>
            <person name="Olukolu B."/>
            <person name="Poorten T."/>
            <person name="Britton C."/>
            <person name="Davik J."/>
            <person name="Ashrafi H."/>
            <person name="Aiden E.L."/>
            <person name="Borodovsky M."/>
            <person name="Worthington M."/>
        </authorList>
    </citation>
    <scope>NUCLEOTIDE SEQUENCE [LARGE SCALE GENOMIC DNA]</scope>
    <source>
        <strain evidence="1">PI 553951</strain>
    </source>
</reference>
<proteinExistence type="predicted"/>
<evidence type="ECO:0000313" key="2">
    <source>
        <dbReference type="Proteomes" id="UP001457282"/>
    </source>
</evidence>
<comment type="caution">
    <text evidence="1">The sequence shown here is derived from an EMBL/GenBank/DDBJ whole genome shotgun (WGS) entry which is preliminary data.</text>
</comment>
<protein>
    <recommendedName>
        <fullName evidence="3">Bacterial surface antigen (D15) domain-containing protein</fullName>
    </recommendedName>
</protein>
<evidence type="ECO:0000313" key="1">
    <source>
        <dbReference type="EMBL" id="KAK9907146.1"/>
    </source>
</evidence>
<gene>
    <name evidence="1" type="ORF">M0R45_002391</name>
</gene>
<dbReference type="AlphaFoldDB" id="A0AAW1VNC7"/>
<dbReference type="PANTHER" id="PTHR34541">
    <property type="entry name" value="OS01G0729900 PROTEIN"/>
    <property type="match status" value="1"/>
</dbReference>
<organism evidence="1 2">
    <name type="scientific">Rubus argutus</name>
    <name type="common">Southern blackberry</name>
    <dbReference type="NCBI Taxonomy" id="59490"/>
    <lineage>
        <taxon>Eukaryota</taxon>
        <taxon>Viridiplantae</taxon>
        <taxon>Streptophyta</taxon>
        <taxon>Embryophyta</taxon>
        <taxon>Tracheophyta</taxon>
        <taxon>Spermatophyta</taxon>
        <taxon>Magnoliopsida</taxon>
        <taxon>eudicotyledons</taxon>
        <taxon>Gunneridae</taxon>
        <taxon>Pentapetalae</taxon>
        <taxon>rosids</taxon>
        <taxon>fabids</taxon>
        <taxon>Rosales</taxon>
        <taxon>Rosaceae</taxon>
        <taxon>Rosoideae</taxon>
        <taxon>Rosoideae incertae sedis</taxon>
        <taxon>Rubus</taxon>
    </lineage>
</organism>
<dbReference type="EMBL" id="JBEDUW010000037">
    <property type="protein sequence ID" value="KAK9907146.1"/>
    <property type="molecule type" value="Genomic_DNA"/>
</dbReference>
<sequence length="134" mass="14618">MRFSFSRKNKWGTRITPMLQWPDKSFTLGLSQALAWQTSGLMVRPTLQCSLFPTFGGSNPGLRAEVIHSVKEQLSLICGCAFTTHPSAFASVAVGRSKWNGNVGGPGIVLRVDTPLTNVGRPYFSVQINSGIEF</sequence>
<name>A0AAW1VNC7_RUBAR</name>